<proteinExistence type="predicted"/>
<feature type="region of interest" description="Disordered" evidence="1">
    <location>
        <begin position="435"/>
        <end position="524"/>
    </location>
</feature>
<evidence type="ECO:0000256" key="1">
    <source>
        <dbReference type="SAM" id="MobiDB-lite"/>
    </source>
</evidence>
<evidence type="ECO:0000313" key="3">
    <source>
        <dbReference type="Proteomes" id="UP001279734"/>
    </source>
</evidence>
<dbReference type="EMBL" id="BSYO01000031">
    <property type="protein sequence ID" value="GMH26635.1"/>
    <property type="molecule type" value="Genomic_DNA"/>
</dbReference>
<organism evidence="2 3">
    <name type="scientific">Nepenthes gracilis</name>
    <name type="common">Slender pitcher plant</name>
    <dbReference type="NCBI Taxonomy" id="150966"/>
    <lineage>
        <taxon>Eukaryota</taxon>
        <taxon>Viridiplantae</taxon>
        <taxon>Streptophyta</taxon>
        <taxon>Embryophyta</taxon>
        <taxon>Tracheophyta</taxon>
        <taxon>Spermatophyta</taxon>
        <taxon>Magnoliopsida</taxon>
        <taxon>eudicotyledons</taxon>
        <taxon>Gunneridae</taxon>
        <taxon>Pentapetalae</taxon>
        <taxon>Caryophyllales</taxon>
        <taxon>Nepenthaceae</taxon>
        <taxon>Nepenthes</taxon>
    </lineage>
</organism>
<gene>
    <name evidence="2" type="ORF">Nepgr_028478</name>
</gene>
<evidence type="ECO:0000313" key="2">
    <source>
        <dbReference type="EMBL" id="GMH26635.1"/>
    </source>
</evidence>
<dbReference type="AlphaFoldDB" id="A0AAD3TBS6"/>
<feature type="compositionally biased region" description="Polar residues" evidence="1">
    <location>
        <begin position="455"/>
        <end position="477"/>
    </location>
</feature>
<feature type="region of interest" description="Disordered" evidence="1">
    <location>
        <begin position="389"/>
        <end position="423"/>
    </location>
</feature>
<dbReference type="Proteomes" id="UP001279734">
    <property type="component" value="Unassembled WGS sequence"/>
</dbReference>
<keyword evidence="3" id="KW-1185">Reference proteome</keyword>
<dbReference type="InterPro" id="IPR008581">
    <property type="entry name" value="DUF863_pln"/>
</dbReference>
<comment type="caution">
    <text evidence="2">The sequence shown here is derived from an EMBL/GenBank/DDBJ whole genome shotgun (WGS) entry which is preliminary data.</text>
</comment>
<feature type="compositionally biased region" description="Polar residues" evidence="1">
    <location>
        <begin position="504"/>
        <end position="522"/>
    </location>
</feature>
<name>A0AAD3TBS6_NEPGR</name>
<accession>A0AAD3TBS6</accession>
<protein>
    <submittedName>
        <fullName evidence="2">Uncharacterized protein</fullName>
    </submittedName>
</protein>
<dbReference type="PANTHER" id="PTHR33167">
    <property type="entry name" value="TRANSCRIPTION FACTOR, PUTATIVE (DUF863)-RELATED"/>
    <property type="match status" value="1"/>
</dbReference>
<dbReference type="Pfam" id="PF05904">
    <property type="entry name" value="DUF863"/>
    <property type="match status" value="1"/>
</dbReference>
<dbReference type="PANTHER" id="PTHR33167:SF29">
    <property type="entry name" value="T28K15.14 PROTEIN"/>
    <property type="match status" value="1"/>
</dbReference>
<reference evidence="2" key="1">
    <citation type="submission" date="2023-05" db="EMBL/GenBank/DDBJ databases">
        <title>Nepenthes gracilis genome sequencing.</title>
        <authorList>
            <person name="Fukushima K."/>
        </authorList>
    </citation>
    <scope>NUCLEOTIDE SEQUENCE</scope>
    <source>
        <strain evidence="2">SING2019-196</strain>
    </source>
</reference>
<sequence length="683" mass="76341">MSKGCDIDLNFVHQSADTWKESLKHAMLNQEHVFRTQVYELHRLYGIQKTLTGGSKWEIYNYNLKCGSPQSASTPLKNSAEYNILVKERSLPVAIRAKTMQPIKQNLLEEQQQNILKPLDLRLPADEFISHVVNDFPEKGNLLNSFKTSIEAKSYIRIEKFFDPRDINLSLSIRNDVSMKTGDRIKISHIPYEVIDLEDPSLSLSNIDACSSFPSGLSASSFSQDAKKDLTHGTTKSRSLFGVGPDYQMPASLNSGFSLQQSAILNGDFFNNNHLSASCKSNYLDLYTVDVDASLCYSNDSMGPKLENGLSVVSQMVDLRFPVDASLSSSISAKPKISHSVQNSDLHRDEDAANISLKNRKDRSRENLTKEDANSRVIIDLESVPDLSIDSGEAPFDLESDPKDESVASQSKAPDGPSCNGDQIDARRARLKTDGETIIFSHPYKRQTTDEQHKFSGSQKSDSNTDIQSSSIQTMQSGIECGHSNLSTSNDSGKAPFGSRVEESPSNNPDQRSSNSTESNNKYVDRLDQRAAESLVYISMKSRVFQQDCSVKEASNNLQNAHDSEPENSSESYESIALKLMESSPEDYSVQSMAFEACESEKKRDFGYSLKRGTRMKDFQKDILPGLSTLARHEVCEDINIMASVIRSREYKKMRSKKANGGDRCRTVRSRRSGANYRQRYYA</sequence>